<comment type="caution">
    <text evidence="2">The sequence shown here is derived from an EMBL/GenBank/DDBJ whole genome shotgun (WGS) entry which is preliminary data.</text>
</comment>
<sequence length="734" mass="78094">MNFLKRQTIHAQQHTEPSALSRRHFLQAAGLGGGLLIGSGVVAGSAQVFAAEKTPVDASGDIPFFNAFVKISPDSKVTIVVKHLDMGQGVSTGLTALVAEELDANWEQMAWEFAPADASRYNNLFWGPAQGTGGSSSIANSWMQLRQTGAAAREMLVAAAAAEWKVPANEIQVKNGVISHAKRTSTFGALAAKAAVLPVPQKPTVKDPKDFTLIGKTIPRKDSLEKTNGTAIYTQDIQLPGMLTALVVYPPQLFGKVKKVDAAKAKASPGVVAVVEFPRGVAVIAESFWAAQKARKLVQVEWDLSACETRSSDELFNACHEAAKKSGAVVKTVGDAVATLANAEGVISAEYELPYLTHAAIEPLNCVVKADKANCELWYACQMPTVDQQQVAAAAGVKPEQVNIHTLYAGGSFGRRACPSDYVVDATNIAKQLPGRAIKMVWTREDEILNGRYRPMAVHHVRGAVSPTGKAIAWQHHAVAQAILRGGPFEAMIQGPVDSTVAEGIDDMHYAIPNLQVQATEIPIKVSTLWWRSVGHSGNAFVVETFIDQLAHAAKKDPVIFRRELLASEPRALGVLNLAVEKSGWGKPLPKGLARGIAVHKSFGTWVAQVAEVRVNDNGSFRVERVVCAVDCGVAVNPDVIRAQMEGGIGMGLSAALGEAITLKKGVVEQSNFHNYSLLRIDAMPKVEVHIVPSAEMPSGVGEPGLPPIAGAVANALFASTGKPRTRLPLGVVA</sequence>
<keyword evidence="3" id="KW-1185">Reference proteome</keyword>
<dbReference type="Pfam" id="PF20256">
    <property type="entry name" value="MoCoBD_2"/>
    <property type="match status" value="2"/>
</dbReference>
<dbReference type="PANTHER" id="PTHR47495:SF2">
    <property type="entry name" value="ALDEHYDE DEHYDROGENASE"/>
    <property type="match status" value="1"/>
</dbReference>
<dbReference type="InterPro" id="IPR037165">
    <property type="entry name" value="AldOxase/xan_DH_Mopterin-bd_sf"/>
</dbReference>
<dbReference type="PROSITE" id="PS51318">
    <property type="entry name" value="TAT"/>
    <property type="match status" value="1"/>
</dbReference>
<dbReference type="RefSeq" id="WP_094984287.1">
    <property type="nucleotide sequence ID" value="NZ_NHNI01000001.1"/>
</dbReference>
<dbReference type="InterPro" id="IPR000674">
    <property type="entry name" value="Ald_Oxase/Xan_DH_a/b"/>
</dbReference>
<feature type="domain" description="Aldehyde oxidase/xanthine dehydrogenase a/b hammerhead" evidence="1">
    <location>
        <begin position="228"/>
        <end position="306"/>
    </location>
</feature>
<protein>
    <submittedName>
        <fullName evidence="2">Twin-arginine translocation pathway signal protein</fullName>
    </submittedName>
</protein>
<dbReference type="SUPFAM" id="SSF56003">
    <property type="entry name" value="Molybdenum cofactor-binding domain"/>
    <property type="match status" value="2"/>
</dbReference>
<evidence type="ECO:0000313" key="3">
    <source>
        <dbReference type="Proteomes" id="UP000216101"/>
    </source>
</evidence>
<dbReference type="InterPro" id="IPR052516">
    <property type="entry name" value="N-heterocyclic_Hydroxylase"/>
</dbReference>
<evidence type="ECO:0000259" key="1">
    <source>
        <dbReference type="SMART" id="SM01008"/>
    </source>
</evidence>
<dbReference type="Gene3D" id="3.30.365.10">
    <property type="entry name" value="Aldehyde oxidase/xanthine dehydrogenase, molybdopterin binding domain"/>
    <property type="match status" value="4"/>
</dbReference>
<name>A0A266QA16_9GAMM</name>
<reference evidence="3" key="1">
    <citation type="submission" date="2017-05" db="EMBL/GenBank/DDBJ databases">
        <authorList>
            <person name="Barney B.M."/>
        </authorList>
    </citation>
    <scope>NUCLEOTIDE SEQUENCE [LARGE SCALE GENOMIC DNA]</scope>
    <source>
        <strain evidence="3">PSBB022</strain>
    </source>
</reference>
<gene>
    <name evidence="2" type="ORF">CBP51_06545</name>
</gene>
<proteinExistence type="predicted"/>
<dbReference type="Proteomes" id="UP000216101">
    <property type="component" value="Unassembled WGS sequence"/>
</dbReference>
<dbReference type="InterPro" id="IPR006311">
    <property type="entry name" value="TAT_signal"/>
</dbReference>
<dbReference type="EMBL" id="NHNI01000001">
    <property type="protein sequence ID" value="OZY86670.1"/>
    <property type="molecule type" value="Genomic_DNA"/>
</dbReference>
<dbReference type="Pfam" id="PF02738">
    <property type="entry name" value="MoCoBD_1"/>
    <property type="match status" value="1"/>
</dbReference>
<dbReference type="STRING" id="1209072.GCA_000766945_03527"/>
<dbReference type="InterPro" id="IPR046867">
    <property type="entry name" value="AldOxase/xan_DH_MoCoBD2"/>
</dbReference>
<accession>A0A266QA16</accession>
<dbReference type="InterPro" id="IPR012368">
    <property type="entry name" value="OxRdtase_Mopterin-bd_su_IorB"/>
</dbReference>
<dbReference type="InterPro" id="IPR008274">
    <property type="entry name" value="AldOxase/xan_DH_MoCoBD1"/>
</dbReference>
<evidence type="ECO:0000313" key="2">
    <source>
        <dbReference type="EMBL" id="OZY86670.1"/>
    </source>
</evidence>
<dbReference type="SMART" id="SM01008">
    <property type="entry name" value="Ald_Xan_dh_C"/>
    <property type="match status" value="1"/>
</dbReference>
<dbReference type="AlphaFoldDB" id="A0A266QA16"/>
<dbReference type="Gene3D" id="3.90.1170.50">
    <property type="entry name" value="Aldehyde oxidase/xanthine dehydrogenase, a/b hammerhead"/>
    <property type="match status" value="1"/>
</dbReference>
<dbReference type="PANTHER" id="PTHR47495">
    <property type="entry name" value="ALDEHYDE DEHYDROGENASE"/>
    <property type="match status" value="1"/>
</dbReference>
<dbReference type="PIRSF" id="PIRSF036389">
    <property type="entry name" value="IOR_B"/>
    <property type="match status" value="1"/>
</dbReference>
<organism evidence="2 3">
    <name type="scientific">Cellvibrio mixtus</name>
    <dbReference type="NCBI Taxonomy" id="39650"/>
    <lineage>
        <taxon>Bacteria</taxon>
        <taxon>Pseudomonadati</taxon>
        <taxon>Pseudomonadota</taxon>
        <taxon>Gammaproteobacteria</taxon>
        <taxon>Cellvibrionales</taxon>
        <taxon>Cellvibrionaceae</taxon>
        <taxon>Cellvibrio</taxon>
    </lineage>
</organism>
<dbReference type="GO" id="GO:0016491">
    <property type="term" value="F:oxidoreductase activity"/>
    <property type="evidence" value="ECO:0007669"/>
    <property type="project" value="InterPro"/>
</dbReference>